<dbReference type="EMBL" id="VSSQ01003102">
    <property type="protein sequence ID" value="MPM19062.1"/>
    <property type="molecule type" value="Genomic_DNA"/>
</dbReference>
<organism evidence="1">
    <name type="scientific">bioreactor metagenome</name>
    <dbReference type="NCBI Taxonomy" id="1076179"/>
    <lineage>
        <taxon>unclassified sequences</taxon>
        <taxon>metagenomes</taxon>
        <taxon>ecological metagenomes</taxon>
    </lineage>
</organism>
<name>A0A644XS40_9ZZZZ</name>
<comment type="caution">
    <text evidence="1">The sequence shown here is derived from an EMBL/GenBank/DDBJ whole genome shotgun (WGS) entry which is preliminary data.</text>
</comment>
<dbReference type="NCBIfam" id="NF040898">
    <property type="entry name" value="CC_mini_metal"/>
    <property type="match status" value="1"/>
</dbReference>
<accession>A0A644XS40</accession>
<dbReference type="AlphaFoldDB" id="A0A644XS40"/>
<evidence type="ECO:0000313" key="1">
    <source>
        <dbReference type="EMBL" id="MPM19062.1"/>
    </source>
</evidence>
<gene>
    <name evidence="1" type="ORF">SDC9_65480</name>
</gene>
<sequence>MKLWKNLKKAFQNYLNRMAKSNQQLFGNSTPDCCKLNRENNNRHHS</sequence>
<proteinExistence type="predicted"/>
<protein>
    <submittedName>
        <fullName evidence="1">Uncharacterized protein</fullName>
    </submittedName>
</protein>
<reference evidence="1" key="1">
    <citation type="submission" date="2019-08" db="EMBL/GenBank/DDBJ databases">
        <authorList>
            <person name="Kucharzyk K."/>
            <person name="Murdoch R.W."/>
            <person name="Higgins S."/>
            <person name="Loffler F."/>
        </authorList>
    </citation>
    <scope>NUCLEOTIDE SEQUENCE</scope>
</reference>